<dbReference type="AlphaFoldDB" id="A0A225WNG0"/>
<dbReference type="PANTHER" id="PTHR31270:SF1">
    <property type="entry name" value="GLUTAMINYL-PEPTIDE CYCLOTRANSFERASE"/>
    <property type="match status" value="1"/>
</dbReference>
<name>A0A225WNG0_9STRA</name>
<dbReference type="Pfam" id="PF05096">
    <property type="entry name" value="Glu_cyclase_2"/>
    <property type="match status" value="1"/>
</dbReference>
<evidence type="ECO:0000313" key="1">
    <source>
        <dbReference type="EMBL" id="OWZ19171.1"/>
    </source>
</evidence>
<accession>A0A225WNG0</accession>
<organism evidence="1 2">
    <name type="scientific">Phytophthora megakarya</name>
    <dbReference type="NCBI Taxonomy" id="4795"/>
    <lineage>
        <taxon>Eukaryota</taxon>
        <taxon>Sar</taxon>
        <taxon>Stramenopiles</taxon>
        <taxon>Oomycota</taxon>
        <taxon>Peronosporomycetes</taxon>
        <taxon>Peronosporales</taxon>
        <taxon>Peronosporaceae</taxon>
        <taxon>Phytophthora</taxon>
    </lineage>
</organism>
<dbReference type="OrthoDB" id="409395at2759"/>
<dbReference type="PANTHER" id="PTHR31270">
    <property type="entry name" value="GLUTAMINYL-PEPTIDE CYCLOTRANSFERASE"/>
    <property type="match status" value="1"/>
</dbReference>
<dbReference type="EMBL" id="NBNE01000477">
    <property type="protein sequence ID" value="OWZ19171.1"/>
    <property type="molecule type" value="Genomic_DNA"/>
</dbReference>
<keyword evidence="2" id="KW-1185">Reference proteome</keyword>
<dbReference type="STRING" id="4795.A0A225WNG0"/>
<sequence length="218" mass="24135">MHSSLILKLAGDAYIHAPTLGIATVGAAPLFMCIVHEDWTLVRNSHTPIKKAGFTCRLWHTVLLRAVEGLIIECAVPRTLFDWVMANTAPPPPGFLVINVRVAAILVFEITQPSCVPAMFEWNGPLILSTGLNGGSFIREYKLSDLHSDDFKAGVAASVPFLKEFHFDYSVFGEGVTLYKEDAVMNGIAYTPVTRHVFVTGKLWDSMFQLKLLYLDSH</sequence>
<proteinExistence type="predicted"/>
<dbReference type="GO" id="GO:0016603">
    <property type="term" value="F:glutaminyl-peptide cyclotransferase activity"/>
    <property type="evidence" value="ECO:0007669"/>
    <property type="project" value="InterPro"/>
</dbReference>
<protein>
    <submittedName>
        <fullName evidence="1">Acyltransferase</fullName>
    </submittedName>
</protein>
<dbReference type="InterPro" id="IPR007788">
    <property type="entry name" value="QCT"/>
</dbReference>
<reference evidence="2" key="1">
    <citation type="submission" date="2017-03" db="EMBL/GenBank/DDBJ databases">
        <title>Phytopthora megakarya and P. palmivora, two closely related causual agents of cacao black pod achieved similar genome size and gene model numbers by different mechanisms.</title>
        <authorList>
            <person name="Ali S."/>
            <person name="Shao J."/>
            <person name="Larry D.J."/>
            <person name="Kronmiller B."/>
            <person name="Shen D."/>
            <person name="Strem M.D."/>
            <person name="Melnick R.L."/>
            <person name="Guiltinan M.J."/>
            <person name="Tyler B.M."/>
            <person name="Meinhardt L.W."/>
            <person name="Bailey B.A."/>
        </authorList>
    </citation>
    <scope>NUCLEOTIDE SEQUENCE [LARGE SCALE GENOMIC DNA]</scope>
    <source>
        <strain evidence="2">zdho120</strain>
    </source>
</reference>
<keyword evidence="1" id="KW-0012">Acyltransferase</keyword>
<dbReference type="Proteomes" id="UP000198211">
    <property type="component" value="Unassembled WGS sequence"/>
</dbReference>
<gene>
    <name evidence="1" type="ORF">PHMEG_0006612</name>
</gene>
<evidence type="ECO:0000313" key="2">
    <source>
        <dbReference type="Proteomes" id="UP000198211"/>
    </source>
</evidence>
<keyword evidence="1" id="KW-0808">Transferase</keyword>
<comment type="caution">
    <text evidence="1">The sequence shown here is derived from an EMBL/GenBank/DDBJ whole genome shotgun (WGS) entry which is preliminary data.</text>
</comment>